<reference evidence="9 10" key="1">
    <citation type="journal article" date="2018" name="Science">
        <title>The opium poppy genome and morphinan production.</title>
        <authorList>
            <person name="Guo L."/>
            <person name="Winzer T."/>
            <person name="Yang X."/>
            <person name="Li Y."/>
            <person name="Ning Z."/>
            <person name="He Z."/>
            <person name="Teodor R."/>
            <person name="Lu Y."/>
            <person name="Bowser T.A."/>
            <person name="Graham I.A."/>
            <person name="Ye K."/>
        </authorList>
    </citation>
    <scope>NUCLEOTIDE SEQUENCE [LARGE SCALE GENOMIC DNA]</scope>
    <source>
        <strain evidence="10">cv. HN1</strain>
        <tissue evidence="9">Leaves</tissue>
    </source>
</reference>
<dbReference type="PROSITE" id="PS51039">
    <property type="entry name" value="ZF_AN1"/>
    <property type="match status" value="1"/>
</dbReference>
<evidence type="ECO:0000256" key="3">
    <source>
        <dbReference type="ARBA" id="ARBA00022771"/>
    </source>
</evidence>
<comment type="function">
    <text evidence="1">May be involved in environmental stress response.</text>
</comment>
<evidence type="ECO:0000256" key="4">
    <source>
        <dbReference type="ARBA" id="ARBA00022833"/>
    </source>
</evidence>
<dbReference type="Gene3D" id="4.10.1110.10">
    <property type="entry name" value="AN1-like Zinc finger"/>
    <property type="match status" value="1"/>
</dbReference>
<gene>
    <name evidence="9" type="ORF">C5167_048662</name>
</gene>
<proteinExistence type="predicted"/>
<evidence type="ECO:0000256" key="1">
    <source>
        <dbReference type="ARBA" id="ARBA00003732"/>
    </source>
</evidence>
<dbReference type="FunFam" id="4.10.1110.10:FF:000001">
    <property type="entry name" value="Zinc finger AN1-type containing 6"/>
    <property type="match status" value="1"/>
</dbReference>
<dbReference type="SMART" id="SM00154">
    <property type="entry name" value="ZnF_AN1"/>
    <property type="match status" value="1"/>
</dbReference>
<name>A0A4Y7KIK8_PAPSO</name>
<evidence type="ECO:0000313" key="10">
    <source>
        <dbReference type="Proteomes" id="UP000316621"/>
    </source>
</evidence>
<evidence type="ECO:0000256" key="2">
    <source>
        <dbReference type="ARBA" id="ARBA00022723"/>
    </source>
</evidence>
<dbReference type="AlphaFoldDB" id="A0A4Y7KIK8"/>
<sequence length="169" mass="18117">MASQDSFSGCEARILCVNRCGFFGTAANMNLCSKCYRDQLKADEQSVLAEAAFEKSANPKIDLTTQAESVGSSDSSVAYETTASPSSASSDSPTSSSNGESGTVAKNRCFSCNKKLGLTGIKCKCGLVFCSAHRYPEKHSCEFDYKGVGRETLAKLNPQVKADKMIDRF</sequence>
<dbReference type="SMART" id="SM00259">
    <property type="entry name" value="ZnF_A20"/>
    <property type="match status" value="1"/>
</dbReference>
<dbReference type="PANTHER" id="PTHR10634:SF116">
    <property type="entry name" value="ZINC FINGER A20 AND AN1 DOMAIN-CONTAINING STRESS-ASSOCIATED PROTEIN 1"/>
    <property type="match status" value="1"/>
</dbReference>
<dbReference type="GO" id="GO:0008270">
    <property type="term" value="F:zinc ion binding"/>
    <property type="evidence" value="ECO:0007669"/>
    <property type="project" value="UniProtKB-KW"/>
</dbReference>
<keyword evidence="3 5" id="KW-0863">Zinc-finger</keyword>
<evidence type="ECO:0008006" key="11">
    <source>
        <dbReference type="Google" id="ProtNLM"/>
    </source>
</evidence>
<keyword evidence="10" id="KW-1185">Reference proteome</keyword>
<evidence type="ECO:0000313" key="9">
    <source>
        <dbReference type="EMBL" id="RZC73183.1"/>
    </source>
</evidence>
<evidence type="ECO:0000256" key="6">
    <source>
        <dbReference type="SAM" id="MobiDB-lite"/>
    </source>
</evidence>
<dbReference type="SUPFAM" id="SSF118310">
    <property type="entry name" value="AN1-like Zinc finger"/>
    <property type="match status" value="1"/>
</dbReference>
<dbReference type="PANTHER" id="PTHR10634">
    <property type="entry name" value="AN1-TYPE ZINC FINGER PROTEIN"/>
    <property type="match status" value="1"/>
</dbReference>
<organism evidence="9 10">
    <name type="scientific">Papaver somniferum</name>
    <name type="common">Opium poppy</name>
    <dbReference type="NCBI Taxonomy" id="3469"/>
    <lineage>
        <taxon>Eukaryota</taxon>
        <taxon>Viridiplantae</taxon>
        <taxon>Streptophyta</taxon>
        <taxon>Embryophyta</taxon>
        <taxon>Tracheophyta</taxon>
        <taxon>Spermatophyta</taxon>
        <taxon>Magnoliopsida</taxon>
        <taxon>Ranunculales</taxon>
        <taxon>Papaveraceae</taxon>
        <taxon>Papaveroideae</taxon>
        <taxon>Papaver</taxon>
    </lineage>
</organism>
<dbReference type="GO" id="GO:0003677">
    <property type="term" value="F:DNA binding"/>
    <property type="evidence" value="ECO:0007669"/>
    <property type="project" value="InterPro"/>
</dbReference>
<keyword evidence="2" id="KW-0479">Metal-binding</keyword>
<protein>
    <recommendedName>
        <fullName evidence="11">AN1-type domain-containing protein</fullName>
    </recommendedName>
</protein>
<evidence type="ECO:0000256" key="5">
    <source>
        <dbReference type="PROSITE-ProRule" id="PRU00449"/>
    </source>
</evidence>
<dbReference type="Proteomes" id="UP000316621">
    <property type="component" value="Chromosome 8"/>
</dbReference>
<feature type="domain" description="AN1-type" evidence="8">
    <location>
        <begin position="103"/>
        <end position="149"/>
    </location>
</feature>
<feature type="region of interest" description="Disordered" evidence="6">
    <location>
        <begin position="64"/>
        <end position="103"/>
    </location>
</feature>
<dbReference type="SUPFAM" id="SSF57716">
    <property type="entry name" value="Glucocorticoid receptor-like (DNA-binding domain)"/>
    <property type="match status" value="1"/>
</dbReference>
<dbReference type="Gene3D" id="1.20.5.4770">
    <property type="match status" value="1"/>
</dbReference>
<dbReference type="GO" id="GO:0043161">
    <property type="term" value="P:proteasome-mediated ubiquitin-dependent protein catabolic process"/>
    <property type="evidence" value="ECO:0007669"/>
    <property type="project" value="TreeGrafter"/>
</dbReference>
<dbReference type="InterPro" id="IPR050652">
    <property type="entry name" value="AN1_A20_ZnFinger"/>
</dbReference>
<accession>A0A4Y7KIK8</accession>
<dbReference type="EMBL" id="CM010722">
    <property type="protein sequence ID" value="RZC73183.1"/>
    <property type="molecule type" value="Genomic_DNA"/>
</dbReference>
<dbReference type="PROSITE" id="PS51036">
    <property type="entry name" value="ZF_A20"/>
    <property type="match status" value="1"/>
</dbReference>
<dbReference type="Gramene" id="RZC73183">
    <property type="protein sequence ID" value="RZC73183"/>
    <property type="gene ID" value="C5167_048662"/>
</dbReference>
<dbReference type="InterPro" id="IPR002653">
    <property type="entry name" value="Znf_A20"/>
</dbReference>
<dbReference type="InterPro" id="IPR000058">
    <property type="entry name" value="Znf_AN1"/>
</dbReference>
<evidence type="ECO:0000259" key="8">
    <source>
        <dbReference type="PROSITE" id="PS51039"/>
    </source>
</evidence>
<dbReference type="Pfam" id="PF01428">
    <property type="entry name" value="zf-AN1"/>
    <property type="match status" value="1"/>
</dbReference>
<dbReference type="InterPro" id="IPR035896">
    <property type="entry name" value="AN1-like_Znf"/>
</dbReference>
<keyword evidence="4" id="KW-0862">Zinc</keyword>
<feature type="domain" description="A20-type" evidence="7">
    <location>
        <begin position="10"/>
        <end position="44"/>
    </location>
</feature>
<feature type="compositionally biased region" description="Low complexity" evidence="6">
    <location>
        <begin position="80"/>
        <end position="103"/>
    </location>
</feature>
<dbReference type="Pfam" id="PF01754">
    <property type="entry name" value="zf-A20"/>
    <property type="match status" value="1"/>
</dbReference>
<dbReference type="OrthoDB" id="428577at2759"/>
<evidence type="ECO:0000259" key="7">
    <source>
        <dbReference type="PROSITE" id="PS51036"/>
    </source>
</evidence>
<feature type="compositionally biased region" description="Polar residues" evidence="6">
    <location>
        <begin position="64"/>
        <end position="79"/>
    </location>
</feature>